<evidence type="ECO:0000259" key="2">
    <source>
        <dbReference type="PROSITE" id="PS50110"/>
    </source>
</evidence>
<dbReference type="InterPro" id="IPR001789">
    <property type="entry name" value="Sig_transdc_resp-reg_receiver"/>
</dbReference>
<protein>
    <submittedName>
        <fullName evidence="3">Response regulator</fullName>
    </submittedName>
</protein>
<feature type="modified residue" description="4-aspartylphosphate" evidence="1">
    <location>
        <position position="167"/>
    </location>
</feature>
<dbReference type="Pfam" id="PF00072">
    <property type="entry name" value="Response_reg"/>
    <property type="match status" value="1"/>
</dbReference>
<dbReference type="InterPro" id="IPR011006">
    <property type="entry name" value="CheY-like_superfamily"/>
</dbReference>
<keyword evidence="1" id="KW-0597">Phosphoprotein</keyword>
<reference evidence="3 4" key="1">
    <citation type="submission" date="2024-09" db="EMBL/GenBank/DDBJ databases">
        <title>Aeromonas strains Genome sequencing and assembly.</title>
        <authorList>
            <person name="Hu X."/>
            <person name="Tang B."/>
        </authorList>
    </citation>
    <scope>NUCLEOTIDE SEQUENCE [LARGE SCALE GENOMIC DNA]</scope>
    <source>
        <strain evidence="3 4">NB23SCDHY001</strain>
    </source>
</reference>
<feature type="domain" description="Response regulatory" evidence="2">
    <location>
        <begin position="118"/>
        <end position="236"/>
    </location>
</feature>
<dbReference type="EMBL" id="JBGXBU010000001">
    <property type="protein sequence ID" value="MFM4891588.1"/>
    <property type="molecule type" value="Genomic_DNA"/>
</dbReference>
<accession>A0ABW9GNP3</accession>
<evidence type="ECO:0000313" key="4">
    <source>
        <dbReference type="Proteomes" id="UP001630969"/>
    </source>
</evidence>
<dbReference type="Gene3D" id="3.40.50.2300">
    <property type="match status" value="1"/>
</dbReference>
<organism evidence="3 4">
    <name type="scientific">Aeromonas bivalvium</name>
    <dbReference type="NCBI Taxonomy" id="440079"/>
    <lineage>
        <taxon>Bacteria</taxon>
        <taxon>Pseudomonadati</taxon>
        <taxon>Pseudomonadota</taxon>
        <taxon>Gammaproteobacteria</taxon>
        <taxon>Aeromonadales</taxon>
        <taxon>Aeromonadaceae</taxon>
        <taxon>Aeromonas</taxon>
    </lineage>
</organism>
<proteinExistence type="predicted"/>
<comment type="caution">
    <text evidence="3">The sequence shown here is derived from an EMBL/GenBank/DDBJ whole genome shotgun (WGS) entry which is preliminary data.</text>
</comment>
<evidence type="ECO:0000313" key="3">
    <source>
        <dbReference type="EMBL" id="MFM4891588.1"/>
    </source>
</evidence>
<dbReference type="Proteomes" id="UP001630969">
    <property type="component" value="Unassembled WGS sequence"/>
</dbReference>
<dbReference type="PROSITE" id="PS50110">
    <property type="entry name" value="RESPONSE_REGULATORY"/>
    <property type="match status" value="1"/>
</dbReference>
<dbReference type="GeneID" id="97218757"/>
<sequence>MIITEEELMALLESPAEEGTGFHAVTLYALDNQAYHHARASGLPSHVQLWRARPDASWQWAGLFANGAIALFDPAAHQGADYLAAMSQGEGVYRLDEPWQDALALRHRQWGDWLAGLEILLLEDHPFQGAQLQLQLRALGLPCRWVQDGAACLQALAEGNTGLLLCDLSLAEQDAISLLLANPQYQSLPLILLSAHEQTLIDGSRRLLHDAGFNVLAALAKPLQEEELLRQLKVIYLGPQHRRRLHGLRRTIRTWQGASLGTLSLQSNPPTGGELWLPLAGLSQEWPELKAWLEELGRAPQALTLVIQRRDALLTAQAPFALVLQASLAGVKLALLLDNGEHLPFDLIERLPFQHLLLGQRLAQEWESAPADSLLDRFMGRVRDLGIAIYLDDSLNLQDEERWRLLGAAGRW</sequence>
<keyword evidence="4" id="KW-1185">Reference proteome</keyword>
<gene>
    <name evidence="3" type="ORF">ACEUDJ_01620</name>
</gene>
<dbReference type="RefSeq" id="WP_408787676.1">
    <property type="nucleotide sequence ID" value="NZ_JBGXBU010000001.1"/>
</dbReference>
<name>A0ABW9GNP3_9GAMM</name>
<dbReference type="SUPFAM" id="SSF52172">
    <property type="entry name" value="CheY-like"/>
    <property type="match status" value="1"/>
</dbReference>
<evidence type="ECO:0000256" key="1">
    <source>
        <dbReference type="PROSITE-ProRule" id="PRU00169"/>
    </source>
</evidence>